<dbReference type="Pfam" id="PF13715">
    <property type="entry name" value="CarbopepD_reg_2"/>
    <property type="match status" value="1"/>
</dbReference>
<sequence length="109" mass="11849">MQPENGVILIGRCCQPPFFNDFFIMICALSHQHVLAQNVSVTGVVTDDGGKSLVSVNITEKGKTNGTTSGENGSYRILVSDSSAVLVFSMIGYLPFEKKLVRNLKLMSH</sequence>
<organism evidence="1 2">
    <name type="scientific">Niabella ginsengisoli</name>
    <dbReference type="NCBI Taxonomy" id="522298"/>
    <lineage>
        <taxon>Bacteria</taxon>
        <taxon>Pseudomonadati</taxon>
        <taxon>Bacteroidota</taxon>
        <taxon>Chitinophagia</taxon>
        <taxon>Chitinophagales</taxon>
        <taxon>Chitinophagaceae</taxon>
        <taxon>Niabella</taxon>
    </lineage>
</organism>
<evidence type="ECO:0000313" key="1">
    <source>
        <dbReference type="EMBL" id="MCH5600350.1"/>
    </source>
</evidence>
<dbReference type="SUPFAM" id="SSF49464">
    <property type="entry name" value="Carboxypeptidase regulatory domain-like"/>
    <property type="match status" value="1"/>
</dbReference>
<evidence type="ECO:0000313" key="2">
    <source>
        <dbReference type="Proteomes" id="UP001202248"/>
    </source>
</evidence>
<protein>
    <submittedName>
        <fullName evidence="1">Carboxypeptidase-like regulatory domain-containing protein</fullName>
    </submittedName>
</protein>
<gene>
    <name evidence="1" type="ORF">MKP09_21740</name>
</gene>
<dbReference type="InterPro" id="IPR008969">
    <property type="entry name" value="CarboxyPept-like_regulatory"/>
</dbReference>
<dbReference type="Proteomes" id="UP001202248">
    <property type="component" value="Unassembled WGS sequence"/>
</dbReference>
<name>A0ABS9SPT3_9BACT</name>
<dbReference type="EMBL" id="JAKWBL010000004">
    <property type="protein sequence ID" value="MCH5600350.1"/>
    <property type="molecule type" value="Genomic_DNA"/>
</dbReference>
<keyword evidence="2" id="KW-1185">Reference proteome</keyword>
<accession>A0ABS9SPT3</accession>
<comment type="caution">
    <text evidence="1">The sequence shown here is derived from an EMBL/GenBank/DDBJ whole genome shotgun (WGS) entry which is preliminary data.</text>
</comment>
<dbReference type="RefSeq" id="WP_240832431.1">
    <property type="nucleotide sequence ID" value="NZ_JAKWBL010000004.1"/>
</dbReference>
<reference evidence="1 2" key="1">
    <citation type="submission" date="2022-02" db="EMBL/GenBank/DDBJ databases">
        <authorList>
            <person name="Min J."/>
        </authorList>
    </citation>
    <scope>NUCLEOTIDE SEQUENCE [LARGE SCALE GENOMIC DNA]</scope>
    <source>
        <strain evidence="1 2">GR10-1</strain>
    </source>
</reference>
<dbReference type="Gene3D" id="2.60.40.1120">
    <property type="entry name" value="Carboxypeptidase-like, regulatory domain"/>
    <property type="match status" value="1"/>
</dbReference>
<proteinExistence type="predicted"/>